<evidence type="ECO:0000313" key="1">
    <source>
        <dbReference type="EMBL" id="RZG67987.1"/>
    </source>
</evidence>
<proteinExistence type="predicted"/>
<name>A0A4Q7B085_9GAMM</name>
<dbReference type="Gene3D" id="1.25.40.10">
    <property type="entry name" value="Tetratricopeptide repeat domain"/>
    <property type="match status" value="3"/>
</dbReference>
<accession>A0A4Q7B085</accession>
<dbReference type="InterPro" id="IPR052945">
    <property type="entry name" value="Mitotic_Regulator"/>
</dbReference>
<dbReference type="RefSeq" id="WP_130144688.1">
    <property type="nucleotide sequence ID" value="NZ_SGSU01000005.1"/>
</dbReference>
<dbReference type="EMBL" id="SGSU01000005">
    <property type="protein sequence ID" value="RZG67987.1"/>
    <property type="molecule type" value="Genomic_DNA"/>
</dbReference>
<dbReference type="Proteomes" id="UP000293483">
    <property type="component" value="Unassembled WGS sequence"/>
</dbReference>
<comment type="caution">
    <text evidence="1">The sequence shown here is derived from an EMBL/GenBank/DDBJ whole genome shotgun (WGS) entry which is preliminary data.</text>
</comment>
<dbReference type="SMART" id="SM00671">
    <property type="entry name" value="SEL1"/>
    <property type="match status" value="7"/>
</dbReference>
<dbReference type="PANTHER" id="PTHR43628">
    <property type="entry name" value="ACTIVATOR OF C KINASE PROTEIN 1-RELATED"/>
    <property type="match status" value="1"/>
</dbReference>
<evidence type="ECO:0000313" key="2">
    <source>
        <dbReference type="Proteomes" id="UP000293483"/>
    </source>
</evidence>
<dbReference type="PANTHER" id="PTHR43628:SF1">
    <property type="entry name" value="CHITIN SYNTHASE REGULATORY FACTOR 2-RELATED"/>
    <property type="match status" value="1"/>
</dbReference>
<reference evidence="1 2" key="1">
    <citation type="submission" date="2019-02" db="EMBL/GenBank/DDBJ databases">
        <title>The Batch Genome Submission of Acinetobacter spp. strains.</title>
        <authorList>
            <person name="Qin J."/>
            <person name="Hu Y."/>
            <person name="Ye H."/>
            <person name="Wei L."/>
            <person name="Feng Y."/>
            <person name="Zong Z."/>
        </authorList>
    </citation>
    <scope>NUCLEOTIDE SEQUENCE [LARGE SCALE GENOMIC DNA]</scope>
    <source>
        <strain evidence="1 2">WCHABo060081</strain>
    </source>
</reference>
<dbReference type="Pfam" id="PF08238">
    <property type="entry name" value="Sel1"/>
    <property type="match status" value="7"/>
</dbReference>
<organism evidence="1 2">
    <name type="scientific">Acinetobacter bouvetii</name>
    <dbReference type="NCBI Taxonomy" id="202951"/>
    <lineage>
        <taxon>Bacteria</taxon>
        <taxon>Pseudomonadati</taxon>
        <taxon>Pseudomonadota</taxon>
        <taxon>Gammaproteobacteria</taxon>
        <taxon>Moraxellales</taxon>
        <taxon>Moraxellaceae</taxon>
        <taxon>Acinetobacter</taxon>
    </lineage>
</organism>
<sequence>MALNYVTGEEIRANDVVICLNQSGEFYQFDQPIMKVWEVAKTNDGEVVGVNLMPLSAESPMLMLRALKRPNEPEATSEPVPMKDVPGLYSITRWFLPLCNVSKSLGLVERIEAFEGWQSGHGELIARRIQQKADQYRGIYQYCLADKAYQQREFQTYIDLLRKSAQSGYTPAMCQLGQQLFIGGILNKSLEGSFKWYREAAVKKDSIALYQLAGCYAHGHGVEQNLAKSLQLLEQSSLEGCWAATLGLAGYYRFGALKCFLVHPSYPNYGIVKEHVIHPAKALYLYHRIASQAPETERAPLANAYYHLAWMYQDGIGTAQDYEQAVYWYQKSSDLGNPVATNNLADKYENGLGVSQDLDMAVALYQQVAGEVIAADLSLGRMYAEGRGVAQDFDKAKMHLNIVIDSRVDGIAEMQAEAMALLSSFDNDNPLQKAKEILKSPKNYTIEQIAEQANKISQYLQNNEMPEVQKLFFQLYQLKANRGDRAAQYQLGYWYLNGFYTDINYEEAAYWIQKAADQKDQYAEAKIGFMYEKGLYFNKDLNVAKKWYARSLRRPAESIWPEYVNAELNPEYLKMYNGMNEDALEGLVRIEAKQPKRSKWKFWQK</sequence>
<dbReference type="SUPFAM" id="SSF81901">
    <property type="entry name" value="HCP-like"/>
    <property type="match status" value="3"/>
</dbReference>
<dbReference type="InterPro" id="IPR006597">
    <property type="entry name" value="Sel1-like"/>
</dbReference>
<gene>
    <name evidence="1" type="ORF">EXE25_05945</name>
</gene>
<dbReference type="InterPro" id="IPR011990">
    <property type="entry name" value="TPR-like_helical_dom_sf"/>
</dbReference>
<dbReference type="AlphaFoldDB" id="A0A4Q7B085"/>
<protein>
    <submittedName>
        <fullName evidence="1">Sel1 repeat family protein</fullName>
    </submittedName>
</protein>